<organism evidence="2">
    <name type="scientific">Tetraselmis sp. GSL018</name>
    <dbReference type="NCBI Taxonomy" id="582737"/>
    <lineage>
        <taxon>Eukaryota</taxon>
        <taxon>Viridiplantae</taxon>
        <taxon>Chlorophyta</taxon>
        <taxon>core chlorophytes</taxon>
        <taxon>Chlorodendrophyceae</taxon>
        <taxon>Chlorodendrales</taxon>
        <taxon>Chlorodendraceae</taxon>
        <taxon>Tetraselmis</taxon>
    </lineage>
</organism>
<name>A0A061RL19_9CHLO</name>
<feature type="compositionally biased region" description="Gly residues" evidence="1">
    <location>
        <begin position="50"/>
        <end position="67"/>
    </location>
</feature>
<feature type="region of interest" description="Disordered" evidence="1">
    <location>
        <begin position="45"/>
        <end position="86"/>
    </location>
</feature>
<accession>A0A061RL19</accession>
<dbReference type="EMBL" id="GBEZ01012264">
    <property type="protein sequence ID" value="JAC73607.1"/>
    <property type="molecule type" value="Transcribed_RNA"/>
</dbReference>
<evidence type="ECO:0000256" key="1">
    <source>
        <dbReference type="SAM" id="MobiDB-lite"/>
    </source>
</evidence>
<dbReference type="AlphaFoldDB" id="A0A061RL19"/>
<feature type="non-terminal residue" evidence="2">
    <location>
        <position position="1"/>
    </location>
</feature>
<proteinExistence type="predicted"/>
<sequence length="86" mass="9055">QPLCQPMDRKQKSGPRCVCMCVRGWVGKGVGGCPADGVFTMGIRERGKSGANGRGWEGEGGGRGAGGEQPTCLWRPRPVADRLAGR</sequence>
<evidence type="ECO:0000313" key="2">
    <source>
        <dbReference type="EMBL" id="JAC73607.1"/>
    </source>
</evidence>
<reference evidence="2" key="1">
    <citation type="submission" date="2014-05" db="EMBL/GenBank/DDBJ databases">
        <title>The transcriptome of the halophilic microalga Tetraselmis sp. GSL018 isolated from the Great Salt Lake, Utah.</title>
        <authorList>
            <person name="Jinkerson R.E."/>
            <person name="D'Adamo S."/>
            <person name="Posewitz M.C."/>
        </authorList>
    </citation>
    <scope>NUCLEOTIDE SEQUENCE</scope>
    <source>
        <strain evidence="2">GSL018</strain>
    </source>
</reference>
<protein>
    <submittedName>
        <fullName evidence="2">Uncharacterized protein</fullName>
    </submittedName>
</protein>
<gene>
    <name evidence="2" type="ORF">TSPGSL018_28400</name>
</gene>